<dbReference type="AlphaFoldDB" id="A0AA39I6G1"/>
<dbReference type="InterPro" id="IPR035921">
    <property type="entry name" value="F/V-ATP_Csub_sf"/>
</dbReference>
<evidence type="ECO:0000313" key="13">
    <source>
        <dbReference type="EMBL" id="KAK0417219.1"/>
    </source>
</evidence>
<dbReference type="GO" id="GO:0033179">
    <property type="term" value="C:proton-transporting V-type ATPase, V0 domain"/>
    <property type="evidence" value="ECO:0007669"/>
    <property type="project" value="InterPro"/>
</dbReference>
<feature type="transmembrane region" description="Helical" evidence="11">
    <location>
        <begin position="99"/>
        <end position="121"/>
    </location>
</feature>
<dbReference type="CDD" id="cd18175">
    <property type="entry name" value="ATP-synt_Vo_c_ATP6C_rpt1"/>
    <property type="match status" value="1"/>
</dbReference>
<feature type="region of interest" description="Disordered" evidence="10">
    <location>
        <begin position="692"/>
        <end position="839"/>
    </location>
</feature>
<evidence type="ECO:0000256" key="8">
    <source>
        <dbReference type="ARBA" id="ARBA00023136"/>
    </source>
</evidence>
<dbReference type="PANTHER" id="PTHR10263">
    <property type="entry name" value="V-TYPE PROTON ATPASE PROTEOLIPID SUBUNIT"/>
    <property type="match status" value="1"/>
</dbReference>
<dbReference type="SUPFAM" id="SSF81333">
    <property type="entry name" value="F1F0 ATP synthase subunit C"/>
    <property type="match status" value="1"/>
</dbReference>
<feature type="region of interest" description="Disordered" evidence="10">
    <location>
        <begin position="624"/>
        <end position="653"/>
    </location>
</feature>
<name>A0AA39I6G1_9BILA</name>
<accession>A0AA39I6G1</accession>
<dbReference type="FunFam" id="1.20.120.610:FF:000001">
    <property type="entry name" value="V-type proton ATPase proteolipid subunit"/>
    <property type="match status" value="1"/>
</dbReference>
<evidence type="ECO:0000256" key="3">
    <source>
        <dbReference type="ARBA" id="ARBA00022448"/>
    </source>
</evidence>
<proteinExistence type="inferred from homology"/>
<dbReference type="InterPro" id="IPR000245">
    <property type="entry name" value="ATPase_proteolipid_csu"/>
</dbReference>
<comment type="subunit">
    <text evidence="9">V-ATPase is a heteromultimeric enzyme made up of two complexes: the ATP-hydrolytic V1 complex and the proton translocation V0 complex. The V1 complex consists of three catalytic AB heterodimers that form a heterohexamer, three peripheral stalks each consisting of EG heterodimers, one central rotor including subunits D and F, and the regulatory subunits C and H. The proton translocation complex V0 consists of the proton transport subunit a, a ring of proteolipid subunits c9c'', rotary subunit d, subunits e and f, and the accessory subunits vah-19/Ac45 and vah-20/PRR.</text>
</comment>
<evidence type="ECO:0000313" key="14">
    <source>
        <dbReference type="Proteomes" id="UP001175271"/>
    </source>
</evidence>
<reference evidence="13" key="1">
    <citation type="submission" date="2023-06" db="EMBL/GenBank/DDBJ databases">
        <title>Genomic analysis of the entomopathogenic nematode Steinernema hermaphroditum.</title>
        <authorList>
            <person name="Schwarz E.M."/>
            <person name="Heppert J.K."/>
            <person name="Baniya A."/>
            <person name="Schwartz H.T."/>
            <person name="Tan C.-H."/>
            <person name="Antoshechkin I."/>
            <person name="Sternberg P.W."/>
            <person name="Goodrich-Blair H."/>
            <person name="Dillman A.R."/>
        </authorList>
    </citation>
    <scope>NUCLEOTIDE SEQUENCE</scope>
    <source>
        <strain evidence="13">PS9179</strain>
        <tissue evidence="13">Whole animal</tissue>
    </source>
</reference>
<comment type="caution">
    <text evidence="13">The sequence shown here is derived from an EMBL/GenBank/DDBJ whole genome shotgun (WGS) entry which is preliminary data.</text>
</comment>
<keyword evidence="14" id="KW-1185">Reference proteome</keyword>
<keyword evidence="7" id="KW-0406">Ion transport</keyword>
<evidence type="ECO:0000256" key="9">
    <source>
        <dbReference type="ARBA" id="ARBA00046574"/>
    </source>
</evidence>
<feature type="transmembrane region" description="Helical" evidence="11">
    <location>
        <begin position="483"/>
        <end position="504"/>
    </location>
</feature>
<keyword evidence="3" id="KW-0813">Transport</keyword>
<feature type="transmembrane region" description="Helical" evidence="11">
    <location>
        <begin position="12"/>
        <end position="38"/>
    </location>
</feature>
<dbReference type="CDD" id="cd18176">
    <property type="entry name" value="ATP-synt_Vo_c_ATP6C_rpt2"/>
    <property type="match status" value="1"/>
</dbReference>
<dbReference type="InterPro" id="IPR002379">
    <property type="entry name" value="ATPase_proteolipid_c-like_dom"/>
</dbReference>
<evidence type="ECO:0000256" key="7">
    <source>
        <dbReference type="ARBA" id="ARBA00023065"/>
    </source>
</evidence>
<dbReference type="NCBIfam" id="TIGR01100">
    <property type="entry name" value="V_ATP_synt_C"/>
    <property type="match status" value="1"/>
</dbReference>
<dbReference type="GO" id="GO:0007042">
    <property type="term" value="P:lysosomal lumen acidification"/>
    <property type="evidence" value="ECO:0007669"/>
    <property type="project" value="UniProtKB-ARBA"/>
</dbReference>
<dbReference type="PRINTS" id="PR00122">
    <property type="entry name" value="VACATPASE"/>
</dbReference>
<protein>
    <recommendedName>
        <fullName evidence="12">V-ATPase proteolipid subunit C-like domain-containing protein</fullName>
    </recommendedName>
</protein>
<feature type="compositionally biased region" description="Basic and acidic residues" evidence="10">
    <location>
        <begin position="813"/>
        <end position="823"/>
    </location>
</feature>
<keyword evidence="5" id="KW-0375">Hydrogen ion transport</keyword>
<keyword evidence="6 11" id="KW-1133">Transmembrane helix</keyword>
<keyword evidence="8 11" id="KW-0472">Membrane</keyword>
<gene>
    <name evidence="13" type="ORF">QR680_012888</name>
</gene>
<evidence type="ECO:0000256" key="10">
    <source>
        <dbReference type="SAM" id="MobiDB-lite"/>
    </source>
</evidence>
<evidence type="ECO:0000256" key="5">
    <source>
        <dbReference type="ARBA" id="ARBA00022781"/>
    </source>
</evidence>
<dbReference type="Gene3D" id="1.20.120.610">
    <property type="entry name" value="lithium bound rotor ring of v- atpase"/>
    <property type="match status" value="1"/>
</dbReference>
<sequence>MSYDLQTAEHAAYAPFFGYMGAASAQIFTVLGAAYGTAKSAVGICSMGVMRPELIMKSVIPVIMAGIIGIYGLVVAMVLKGKVQAASAGYTLDKGFAHLAAGLTCGLCGLGAGYAIGIVGDAGVRGTAQQPRLFVGMILILIFSEVLGLYGMIVALILAARGHNKEFLHLGEIPYPDARGMRAPRGGGEEQEGPRRRTLALHPGERAAAVMPAARDPQKRSPQSDPIRCRTPLRCFASAVVFLLLLADGVRGQTPSPEKAPIARVTRPPDRFQKLPDLVCNDGTDYRCVCNRSLGNLDGGVLPCNVFVQVEELQAVTLTARNINLTARLHTSETYESYFKRRIAQIVTRFCENQINECPGVTVRLPKVDEEPDFVLDDYDEPLLTQDNVILLRVEYSEPTFLGASPDFVDTAISFVVAKAPLAGSLNGYMTIPSLTLKYILQGQIAPLSRVLGGVRIRSLEVSSISAPTPMPAADDSNTRLKVLLLCVATFFVTCYVIAIYRICRDHHRKRRARKREAGLAGAEQANYGACNEKLLQNDDHRKANGRRISKPDTRVDLEAPTPKRGFLEDQSILADEALLTETAESPVIDARRIQRMFAYDPSQLPAEPSFDEDEDYGIGCEATPRVVAKTEERSRERSDGPEPRSEALSIPREELELPSVVLVPSTSIHESQATEVSVADLNENYAVTEHCEEKSSNLLSSGYDSPPFERPRSRRGSRQSDAESGGEGAETSREASPLPLGNGAELPGVTKSHTAHKFGHWSSEESDVEHSKLYNKLAEEEDEEEEPSQKRRARRRLQSNSEENSENEEENVFERHHYERLQESPMPRATEAIDYDSP</sequence>
<dbReference type="Pfam" id="PF00137">
    <property type="entry name" value="ATP-synt_C"/>
    <property type="match status" value="2"/>
</dbReference>
<dbReference type="EMBL" id="JAUCMV010000002">
    <property type="protein sequence ID" value="KAK0417219.1"/>
    <property type="molecule type" value="Genomic_DNA"/>
</dbReference>
<dbReference type="InterPro" id="IPR011555">
    <property type="entry name" value="ATPase_proteolipid_su_C_euk"/>
</dbReference>
<feature type="transmembrane region" description="Helical" evidence="11">
    <location>
        <begin position="133"/>
        <end position="160"/>
    </location>
</feature>
<dbReference type="GO" id="GO:0046961">
    <property type="term" value="F:proton-transporting ATPase activity, rotational mechanism"/>
    <property type="evidence" value="ECO:0007669"/>
    <property type="project" value="InterPro"/>
</dbReference>
<evidence type="ECO:0000256" key="1">
    <source>
        <dbReference type="ARBA" id="ARBA00004141"/>
    </source>
</evidence>
<keyword evidence="4 11" id="KW-0812">Transmembrane</keyword>
<feature type="domain" description="V-ATPase proteolipid subunit C-like" evidence="12">
    <location>
        <begin position="20"/>
        <end position="79"/>
    </location>
</feature>
<evidence type="ECO:0000259" key="12">
    <source>
        <dbReference type="Pfam" id="PF00137"/>
    </source>
</evidence>
<evidence type="ECO:0000256" key="4">
    <source>
        <dbReference type="ARBA" id="ARBA00022692"/>
    </source>
</evidence>
<organism evidence="13 14">
    <name type="scientific">Steinernema hermaphroditum</name>
    <dbReference type="NCBI Taxonomy" id="289476"/>
    <lineage>
        <taxon>Eukaryota</taxon>
        <taxon>Metazoa</taxon>
        <taxon>Ecdysozoa</taxon>
        <taxon>Nematoda</taxon>
        <taxon>Chromadorea</taxon>
        <taxon>Rhabditida</taxon>
        <taxon>Tylenchina</taxon>
        <taxon>Panagrolaimomorpha</taxon>
        <taxon>Strongyloidoidea</taxon>
        <taxon>Steinernematidae</taxon>
        <taxon>Steinernema</taxon>
    </lineage>
</organism>
<evidence type="ECO:0000256" key="6">
    <source>
        <dbReference type="ARBA" id="ARBA00022989"/>
    </source>
</evidence>
<evidence type="ECO:0000256" key="2">
    <source>
        <dbReference type="ARBA" id="ARBA00007296"/>
    </source>
</evidence>
<comment type="subcellular location">
    <subcellularLocation>
        <location evidence="1">Membrane</location>
        <topology evidence="1">Multi-pass membrane protein</topology>
    </subcellularLocation>
</comment>
<feature type="transmembrane region" description="Helical" evidence="11">
    <location>
        <begin position="59"/>
        <end position="79"/>
    </location>
</feature>
<feature type="compositionally biased region" description="Basic and acidic residues" evidence="10">
    <location>
        <begin position="629"/>
        <end position="653"/>
    </location>
</feature>
<dbReference type="Proteomes" id="UP001175271">
    <property type="component" value="Unassembled WGS sequence"/>
</dbReference>
<comment type="similarity">
    <text evidence="2">Belongs to the V-ATPase proteolipid subunit family.</text>
</comment>
<feature type="domain" description="V-ATPase proteolipid subunit C-like" evidence="12">
    <location>
        <begin position="99"/>
        <end position="158"/>
    </location>
</feature>
<evidence type="ECO:0000256" key="11">
    <source>
        <dbReference type="SAM" id="Phobius"/>
    </source>
</evidence>